<dbReference type="PROSITE" id="PS51257">
    <property type="entry name" value="PROKAR_LIPOPROTEIN"/>
    <property type="match status" value="1"/>
</dbReference>
<dbReference type="Proteomes" id="UP000261111">
    <property type="component" value="Unassembled WGS sequence"/>
</dbReference>
<dbReference type="Pfam" id="PF01547">
    <property type="entry name" value="SBP_bac_1"/>
    <property type="match status" value="1"/>
</dbReference>
<name>A0A3E2WI94_9FIRM</name>
<dbReference type="GeneID" id="93332989"/>
<feature type="signal peptide" evidence="1">
    <location>
        <begin position="1"/>
        <end position="19"/>
    </location>
</feature>
<dbReference type="SUPFAM" id="SSF53850">
    <property type="entry name" value="Periplasmic binding protein-like II"/>
    <property type="match status" value="1"/>
</dbReference>
<evidence type="ECO:0000313" key="3">
    <source>
        <dbReference type="Proteomes" id="UP000261111"/>
    </source>
</evidence>
<evidence type="ECO:0000256" key="1">
    <source>
        <dbReference type="SAM" id="SignalP"/>
    </source>
</evidence>
<dbReference type="AlphaFoldDB" id="A0A3E2WI94"/>
<organism evidence="2 3">
    <name type="scientific">Hungatella hathewayi</name>
    <dbReference type="NCBI Taxonomy" id="154046"/>
    <lineage>
        <taxon>Bacteria</taxon>
        <taxon>Bacillati</taxon>
        <taxon>Bacillota</taxon>
        <taxon>Clostridia</taxon>
        <taxon>Lachnospirales</taxon>
        <taxon>Lachnospiraceae</taxon>
        <taxon>Hungatella</taxon>
    </lineage>
</organism>
<dbReference type="Gene3D" id="3.40.190.10">
    <property type="entry name" value="Periplasmic binding protein-like II"/>
    <property type="match status" value="2"/>
</dbReference>
<feature type="chain" id="PRO_5039200657" evidence="1">
    <location>
        <begin position="20"/>
        <end position="455"/>
    </location>
</feature>
<dbReference type="PANTHER" id="PTHR43649">
    <property type="entry name" value="ARABINOSE-BINDING PROTEIN-RELATED"/>
    <property type="match status" value="1"/>
</dbReference>
<protein>
    <submittedName>
        <fullName evidence="2">Carbohydrate ABC transporter substrate-binding protein</fullName>
    </submittedName>
</protein>
<comment type="caution">
    <text evidence="2">The sequence shown here is derived from an EMBL/GenBank/DDBJ whole genome shotgun (WGS) entry which is preliminary data.</text>
</comment>
<dbReference type="RefSeq" id="WP_025655011.1">
    <property type="nucleotide sequence ID" value="NZ_QVIA01000027.1"/>
</dbReference>
<evidence type="ECO:0000313" key="2">
    <source>
        <dbReference type="EMBL" id="RGC26671.1"/>
    </source>
</evidence>
<reference evidence="2 3" key="1">
    <citation type="submission" date="2018-08" db="EMBL/GenBank/DDBJ databases">
        <title>A genome reference for cultivated species of the human gut microbiota.</title>
        <authorList>
            <person name="Zou Y."/>
            <person name="Xue W."/>
            <person name="Luo G."/>
        </authorList>
    </citation>
    <scope>NUCLEOTIDE SEQUENCE [LARGE SCALE GENOMIC DNA]</scope>
    <source>
        <strain evidence="2 3">AF19-21</strain>
    </source>
</reference>
<sequence length="455" mass="50798">MKKRRVMPMLMAGIFTVSAILGGCSQGGDDKGADAQKGSGSSKQETDANIYEYTKDDLDGRTISLVTSQDWWKDGMQALVDEYKEEFGVKIQVEILPSDTASEVIKSKFTTKELPDIIMNSASPAELTYMNASQNLEDLTEEPWVEKLNSIDGFVDTDGRLYGCPLAAQDYWGFCVNREVFEKCGLDIPESKEDLVDSFQVLQEKGYTPFYFGAGDSWMCGNITSSGVYADNQKDPDLIKKFNTNEMNYGDSESFNAMLQDLYDWSKDGYFGKNPMAQSWDGQFAAVADNECGVLIGLTSWFNEINAKYGEGTADKLTMIPYYIGENDTIYQSTSTQFYIPKGGKNIDVSKHFINWCAKDENLQAFYDSIGAVSPFNGIEPSQMTAPTKELLDKLSDGTYGVHVSHNSVIQGQDWDSFCQLLQEVVMNRYTPKQFCDEYDGIREGICQSLGLEGF</sequence>
<dbReference type="InterPro" id="IPR050490">
    <property type="entry name" value="Bact_solute-bd_prot1"/>
</dbReference>
<keyword evidence="1" id="KW-0732">Signal</keyword>
<accession>A0A3E2WI94</accession>
<dbReference type="InterPro" id="IPR006059">
    <property type="entry name" value="SBP"/>
</dbReference>
<dbReference type="EMBL" id="QVIA01000027">
    <property type="protein sequence ID" value="RGC26671.1"/>
    <property type="molecule type" value="Genomic_DNA"/>
</dbReference>
<gene>
    <name evidence="2" type="ORF">DWX41_19115</name>
</gene>
<proteinExistence type="predicted"/>